<sequence length="377" mass="41854">MAEPKATLTFKLDTPPNQRWSGALPIEVRDEKLVLRARGVSDDTLEVPPGRYYVTALLPNGDQSTVDDVVIVSPGENKQLNIALSDVAFPPNLETTNTISDSLWEISRPVTQYFFKQSFAILRGNWLADRIPGTASPIPLKREPTTRSNLDIPFSREAVWIEIESSKQYNYFAVPIDEGGSTTVEWSLDLKTDKLTLKLDFHDGELNSLLDFADNSKANEARSISRTLVTRPDYYATKKQSPLRATLGAYVLIRANQLEGLDEWTGNLVASYPWLPDALAVRIEYLARCGRHPEALKLLLDIPKSGAPLFRSGISYLADRAKTYAKLAPEGESSLQVTATDMEKLKRISQVFGELVIALDMTLSTSALRRVPALKSG</sequence>
<dbReference type="AlphaFoldDB" id="A0A0R3LY62"/>
<reference evidence="1 2" key="1">
    <citation type="submission" date="2014-03" db="EMBL/GenBank/DDBJ databases">
        <title>Bradyrhizobium valentinum sp. nov., isolated from effective nodules of Lupinus mariae-josephae, a lupine endemic of basic-lime soils in Eastern Spain.</title>
        <authorList>
            <person name="Duran D."/>
            <person name="Rey L."/>
            <person name="Navarro A."/>
            <person name="Busquets A."/>
            <person name="Imperial J."/>
            <person name="Ruiz-Argueso T."/>
        </authorList>
    </citation>
    <scope>NUCLEOTIDE SEQUENCE [LARGE SCALE GENOMIC DNA]</scope>
    <source>
        <strain evidence="1 2">PAC68</strain>
    </source>
</reference>
<evidence type="ECO:0000313" key="1">
    <source>
        <dbReference type="EMBL" id="KRR10639.1"/>
    </source>
</evidence>
<organism evidence="1 2">
    <name type="scientific">Bradyrhizobium jicamae</name>
    <dbReference type="NCBI Taxonomy" id="280332"/>
    <lineage>
        <taxon>Bacteria</taxon>
        <taxon>Pseudomonadati</taxon>
        <taxon>Pseudomonadota</taxon>
        <taxon>Alphaproteobacteria</taxon>
        <taxon>Hyphomicrobiales</taxon>
        <taxon>Nitrobacteraceae</taxon>
        <taxon>Bradyrhizobium</taxon>
    </lineage>
</organism>
<dbReference type="Proteomes" id="UP000050863">
    <property type="component" value="Unassembled WGS sequence"/>
</dbReference>
<dbReference type="RefSeq" id="WP_057834934.1">
    <property type="nucleotide sequence ID" value="NZ_LLXZ01000057.1"/>
</dbReference>
<dbReference type="OrthoDB" id="8186251at2"/>
<protein>
    <submittedName>
        <fullName evidence="1">Uncharacterized protein</fullName>
    </submittedName>
</protein>
<gene>
    <name evidence="1" type="ORF">CQ12_19415</name>
</gene>
<keyword evidence="2" id="KW-1185">Reference proteome</keyword>
<comment type="caution">
    <text evidence="1">The sequence shown here is derived from an EMBL/GenBank/DDBJ whole genome shotgun (WGS) entry which is preliminary data.</text>
</comment>
<name>A0A0R3LY62_9BRAD</name>
<accession>A0A0R3LY62</accession>
<proteinExistence type="predicted"/>
<dbReference type="STRING" id="280332.CQ12_19415"/>
<evidence type="ECO:0000313" key="2">
    <source>
        <dbReference type="Proteomes" id="UP000050863"/>
    </source>
</evidence>
<dbReference type="EMBL" id="LLXZ01000057">
    <property type="protein sequence ID" value="KRR10639.1"/>
    <property type="molecule type" value="Genomic_DNA"/>
</dbReference>